<dbReference type="PANTHER" id="PTHR15949:SF3">
    <property type="entry name" value="TESTIS-EXPRESSED PROTEIN 264"/>
    <property type="match status" value="1"/>
</dbReference>
<keyword evidence="1" id="KW-0812">Transmembrane</keyword>
<evidence type="ECO:0000256" key="1">
    <source>
        <dbReference type="SAM" id="Phobius"/>
    </source>
</evidence>
<dbReference type="Gene3D" id="3.20.80.10">
    <property type="entry name" value="Regulatory factor, effector binding domain"/>
    <property type="match status" value="1"/>
</dbReference>
<name>A0ABR2H4S2_9EUKA</name>
<dbReference type="Proteomes" id="UP001470230">
    <property type="component" value="Unassembled WGS sequence"/>
</dbReference>
<dbReference type="Pfam" id="PF06445">
    <property type="entry name" value="GyrI-like"/>
    <property type="match status" value="1"/>
</dbReference>
<evidence type="ECO:0000313" key="4">
    <source>
        <dbReference type="Proteomes" id="UP001470230"/>
    </source>
</evidence>
<dbReference type="InterPro" id="IPR011256">
    <property type="entry name" value="Reg_factor_effector_dom_sf"/>
</dbReference>
<dbReference type="SUPFAM" id="SSF55136">
    <property type="entry name" value="Probable bacterial effector-binding domain"/>
    <property type="match status" value="1"/>
</dbReference>
<organism evidence="3 4">
    <name type="scientific">Tritrichomonas musculus</name>
    <dbReference type="NCBI Taxonomy" id="1915356"/>
    <lineage>
        <taxon>Eukaryota</taxon>
        <taxon>Metamonada</taxon>
        <taxon>Parabasalia</taxon>
        <taxon>Tritrichomonadida</taxon>
        <taxon>Tritrichomonadidae</taxon>
        <taxon>Tritrichomonas</taxon>
    </lineage>
</organism>
<reference evidence="3 4" key="1">
    <citation type="submission" date="2024-04" db="EMBL/GenBank/DDBJ databases">
        <title>Tritrichomonas musculus Genome.</title>
        <authorList>
            <person name="Alves-Ferreira E."/>
            <person name="Grigg M."/>
            <person name="Lorenzi H."/>
            <person name="Galac M."/>
        </authorList>
    </citation>
    <scope>NUCLEOTIDE SEQUENCE [LARGE SCALE GENOMIC DNA]</scope>
    <source>
        <strain evidence="3 4">EAF2021</strain>
    </source>
</reference>
<dbReference type="PANTHER" id="PTHR15949">
    <property type="entry name" value="TESTIS-EXPRESSED PROTEIN 264"/>
    <property type="match status" value="1"/>
</dbReference>
<dbReference type="EMBL" id="JAPFFF010000042">
    <property type="protein sequence ID" value="KAK8841204.1"/>
    <property type="molecule type" value="Genomic_DNA"/>
</dbReference>
<evidence type="ECO:0000259" key="2">
    <source>
        <dbReference type="Pfam" id="PF06445"/>
    </source>
</evidence>
<accession>A0ABR2H4S2</accession>
<keyword evidence="4" id="KW-1185">Reference proteome</keyword>
<keyword evidence="1" id="KW-0472">Membrane</keyword>
<keyword evidence="1" id="KW-1133">Transmembrane helix</keyword>
<dbReference type="InterPro" id="IPR029442">
    <property type="entry name" value="GyrI-like"/>
</dbReference>
<protein>
    <recommendedName>
        <fullName evidence="2">GyrI-like small molecule binding domain-containing protein</fullName>
    </recommendedName>
</protein>
<gene>
    <name evidence="3" type="ORF">M9Y10_027404</name>
</gene>
<feature type="domain" description="GyrI-like small molecule binding" evidence="2">
    <location>
        <begin position="35"/>
        <end position="120"/>
    </location>
</feature>
<proteinExistence type="predicted"/>
<comment type="caution">
    <text evidence="3">The sequence shown here is derived from an EMBL/GenBank/DDBJ whole genome shotgun (WGS) entry which is preliminary data.</text>
</comment>
<sequence length="197" mass="22329">MGVVLTIFITIIIALVIYVIWATGALHKVEVQKTIFPETRIAYVTYIGDYSQAFKQTSIVEQAIKEKYNTDWSRKPCFGLYYDDPGKTDKEKCRSVVGKFIPDNFTEKEAPAGITFDVIPRIEPILQIEYPLRSILSIFAGIARAYPAINNYTENNNTKIKTAMLEVYGYKSSEILFAGSSNEGTGLWKEFPKDKNE</sequence>
<feature type="transmembrane region" description="Helical" evidence="1">
    <location>
        <begin position="6"/>
        <end position="26"/>
    </location>
</feature>
<evidence type="ECO:0000313" key="3">
    <source>
        <dbReference type="EMBL" id="KAK8841204.1"/>
    </source>
</evidence>